<dbReference type="GO" id="GO:0005524">
    <property type="term" value="F:ATP binding"/>
    <property type="evidence" value="ECO:0007669"/>
    <property type="project" value="UniProtKB-UniRule"/>
</dbReference>
<feature type="domain" description="Kinesin motor" evidence="14">
    <location>
        <begin position="68"/>
        <end position="404"/>
    </location>
</feature>
<dbReference type="OrthoDB" id="3176171at2759"/>
<organism evidence="15 16">
    <name type="scientific">Hipposideros armiger</name>
    <name type="common">Great Himalayan leaf-nosed bat</name>
    <dbReference type="NCBI Taxonomy" id="186990"/>
    <lineage>
        <taxon>Eukaryota</taxon>
        <taxon>Metazoa</taxon>
        <taxon>Chordata</taxon>
        <taxon>Craniata</taxon>
        <taxon>Vertebrata</taxon>
        <taxon>Euteleostomi</taxon>
        <taxon>Mammalia</taxon>
        <taxon>Eutheria</taxon>
        <taxon>Laurasiatheria</taxon>
        <taxon>Chiroptera</taxon>
        <taxon>Yinpterochiroptera</taxon>
        <taxon>Rhinolophoidea</taxon>
        <taxon>Hipposideridae</taxon>
        <taxon>Hipposideros</taxon>
    </lineage>
</organism>
<keyword evidence="6 10" id="KW-0067">ATP-binding</keyword>
<evidence type="ECO:0000256" key="1">
    <source>
        <dbReference type="ARBA" id="ARBA00004245"/>
    </source>
</evidence>
<feature type="region of interest" description="Disordered" evidence="13">
    <location>
        <begin position="660"/>
        <end position="690"/>
    </location>
</feature>
<feature type="compositionally biased region" description="Basic and acidic residues" evidence="13">
    <location>
        <begin position="55"/>
        <end position="65"/>
    </location>
</feature>
<dbReference type="CDD" id="cd00106">
    <property type="entry name" value="KISc"/>
    <property type="match status" value="1"/>
</dbReference>
<dbReference type="PRINTS" id="PR00380">
    <property type="entry name" value="KINESINHEAVY"/>
</dbReference>
<keyword evidence="7 12" id="KW-0175">Coiled coil</keyword>
<evidence type="ECO:0000256" key="9">
    <source>
        <dbReference type="ARBA" id="ARBA00023212"/>
    </source>
</evidence>
<dbReference type="GeneID" id="109379275"/>
<dbReference type="GO" id="GO:0003777">
    <property type="term" value="F:microtubule motor activity"/>
    <property type="evidence" value="ECO:0007669"/>
    <property type="project" value="InterPro"/>
</dbReference>
<evidence type="ECO:0000256" key="8">
    <source>
        <dbReference type="ARBA" id="ARBA00023175"/>
    </source>
</evidence>
<evidence type="ECO:0000256" key="10">
    <source>
        <dbReference type="PROSITE-ProRule" id="PRU00283"/>
    </source>
</evidence>
<dbReference type="GO" id="GO:0008017">
    <property type="term" value="F:microtubule binding"/>
    <property type="evidence" value="ECO:0007669"/>
    <property type="project" value="InterPro"/>
</dbReference>
<evidence type="ECO:0000256" key="2">
    <source>
        <dbReference type="ARBA" id="ARBA00022490"/>
    </source>
</evidence>
<dbReference type="FunFam" id="3.40.850.10:FF:000064">
    <property type="entry name" value="Kinesin-like protein"/>
    <property type="match status" value="1"/>
</dbReference>
<dbReference type="InterPro" id="IPR036961">
    <property type="entry name" value="Kinesin_motor_dom_sf"/>
</dbReference>
<protein>
    <recommendedName>
        <fullName evidence="11">Kinesin-like protein</fullName>
    </recommendedName>
</protein>
<feature type="binding site" evidence="10">
    <location>
        <begin position="152"/>
        <end position="159"/>
    </location>
    <ligand>
        <name>ATP</name>
        <dbReference type="ChEBI" id="CHEBI:30616"/>
    </ligand>
</feature>
<name>A0A8B7QTU9_HIPAR</name>
<sequence length="690" mass="75830">MDRIGRAVWPWLSPSHPCLGTLSGAWSRGQRGRKHPSRWCSGGYRLVKRCLREEGKGPMERHRDGTSTLPSGPRVRPMSAAELRRGEQSALHCSGSRTLQVSPPGGGPDVVFRFRAVLDGACTQEDVFRACGVRSLGELALRGFPCTVFTFGQTGSGKTYTLTGPPPQGDGVPVPPSLGGIMQRTFAWLLDRVQHLGAPVTLHASYLEIYNEQVRDLLSLGSPRRLPVRWNKTRGFYVEQLRVVEFGSLGALMELLQMGLSRRRSSAHTLNQASSRSHALLTLYISRQTMSPVDPGNPVGGKLCFVDLAGSEKVATTGSRGELMLEANSINRSLLALGHCISLLLDPQRKQSHIPFRDSKLTKLLADSLGGRGVTLMVACVSPSAQCLPETLSTLRYASRAQRVTTRPQAPKSPIAKQPQRLETKILQLQEENHLLRSQLSQMNLKVSGFSGARVAWAQRNLYGMLQEFMLENERLRKEKSQLQSSWDLARDEQRVLAQQVHELERRLLSACYLHQPGLDPAPPCPCVMVPAPSCHALPPLCSCPCCRFCPLCRAPLAHWACPRRELQLPQMFGPKAPDGMPLSARPPPWAPPCSPGSAKCPRERSHSDWTQTRVLAEMLTEEEVVPSAPPLPMGPPNTSPVLRGGATVPNLARRLEALRDQIGSSLRRSRNVPPRSEGSQSPSRVLPPC</sequence>
<evidence type="ECO:0000256" key="4">
    <source>
        <dbReference type="ARBA" id="ARBA00022701"/>
    </source>
</evidence>
<evidence type="ECO:0000256" key="5">
    <source>
        <dbReference type="ARBA" id="ARBA00022741"/>
    </source>
</evidence>
<evidence type="ECO:0000313" key="15">
    <source>
        <dbReference type="Proteomes" id="UP000694851"/>
    </source>
</evidence>
<evidence type="ECO:0000256" key="12">
    <source>
        <dbReference type="SAM" id="Coils"/>
    </source>
</evidence>
<dbReference type="GO" id="GO:0005874">
    <property type="term" value="C:microtubule"/>
    <property type="evidence" value="ECO:0007669"/>
    <property type="project" value="UniProtKB-KW"/>
</dbReference>
<keyword evidence="5 10" id="KW-0547">Nucleotide-binding</keyword>
<reference evidence="16" key="1">
    <citation type="submission" date="2025-08" db="UniProtKB">
        <authorList>
            <consortium name="RefSeq"/>
        </authorList>
    </citation>
    <scope>IDENTIFICATION</scope>
    <source>
        <tissue evidence="16">Muscle</tissue>
    </source>
</reference>
<proteinExistence type="inferred from homology"/>
<dbReference type="InterPro" id="IPR027417">
    <property type="entry name" value="P-loop_NTPase"/>
</dbReference>
<keyword evidence="2" id="KW-0963">Cytoplasm</keyword>
<dbReference type="AlphaFoldDB" id="A0A8B7QTU9"/>
<feature type="region of interest" description="Disordered" evidence="13">
    <location>
        <begin position="55"/>
        <end position="76"/>
    </location>
</feature>
<keyword evidence="4 11" id="KW-0493">Microtubule</keyword>
<dbReference type="GO" id="GO:0007052">
    <property type="term" value="P:mitotic spindle organization"/>
    <property type="evidence" value="ECO:0007669"/>
    <property type="project" value="TreeGrafter"/>
</dbReference>
<feature type="region of interest" description="Disordered" evidence="13">
    <location>
        <begin position="625"/>
        <end position="646"/>
    </location>
</feature>
<comment type="similarity">
    <text evidence="10 11">Belongs to the TRAFAC class myosin-kinesin ATPase superfamily. Kinesin family.</text>
</comment>
<keyword evidence="8 10" id="KW-0505">Motor protein</keyword>
<evidence type="ECO:0000256" key="7">
    <source>
        <dbReference type="ARBA" id="ARBA00023054"/>
    </source>
</evidence>
<dbReference type="PANTHER" id="PTHR47969">
    <property type="entry name" value="CHROMOSOME-ASSOCIATED KINESIN KIF4A-RELATED"/>
    <property type="match status" value="1"/>
</dbReference>
<dbReference type="CTD" id="113220"/>
<keyword evidence="15" id="KW-1185">Reference proteome</keyword>
<dbReference type="GO" id="GO:0005875">
    <property type="term" value="C:microtubule associated complex"/>
    <property type="evidence" value="ECO:0007669"/>
    <property type="project" value="TreeGrafter"/>
</dbReference>
<evidence type="ECO:0000256" key="13">
    <source>
        <dbReference type="SAM" id="MobiDB-lite"/>
    </source>
</evidence>
<dbReference type="PANTHER" id="PTHR47969:SF33">
    <property type="entry name" value="KINESIN-LIKE PROTEIN"/>
    <property type="match status" value="1"/>
</dbReference>
<comment type="subcellular location">
    <subcellularLocation>
        <location evidence="1">Cytoplasm</location>
        <location evidence="1">Cytoskeleton</location>
    </subcellularLocation>
</comment>
<dbReference type="GO" id="GO:0051231">
    <property type="term" value="P:spindle elongation"/>
    <property type="evidence" value="ECO:0007669"/>
    <property type="project" value="TreeGrafter"/>
</dbReference>
<dbReference type="SMART" id="SM00129">
    <property type="entry name" value="KISc"/>
    <property type="match status" value="1"/>
</dbReference>
<dbReference type="Pfam" id="PF00225">
    <property type="entry name" value="Kinesin"/>
    <property type="match status" value="1"/>
</dbReference>
<dbReference type="Gene3D" id="3.40.850.10">
    <property type="entry name" value="Kinesin motor domain"/>
    <property type="match status" value="1"/>
</dbReference>
<dbReference type="InterPro" id="IPR001752">
    <property type="entry name" value="Kinesin_motor_dom"/>
</dbReference>
<dbReference type="RefSeq" id="XP_019491325.1">
    <property type="nucleotide sequence ID" value="XM_019635780.1"/>
</dbReference>
<dbReference type="PROSITE" id="PS00411">
    <property type="entry name" value="KINESIN_MOTOR_1"/>
    <property type="match status" value="1"/>
</dbReference>
<feature type="coiled-coil region" evidence="12">
    <location>
        <begin position="426"/>
        <end position="493"/>
    </location>
</feature>
<keyword evidence="9" id="KW-0206">Cytoskeleton</keyword>
<evidence type="ECO:0000256" key="6">
    <source>
        <dbReference type="ARBA" id="ARBA00022840"/>
    </source>
</evidence>
<evidence type="ECO:0000256" key="11">
    <source>
        <dbReference type="RuleBase" id="RU000394"/>
    </source>
</evidence>
<dbReference type="GO" id="GO:0007018">
    <property type="term" value="P:microtubule-based movement"/>
    <property type="evidence" value="ECO:0007669"/>
    <property type="project" value="InterPro"/>
</dbReference>
<gene>
    <name evidence="16" type="primary">KIF12</name>
</gene>
<evidence type="ECO:0000259" key="14">
    <source>
        <dbReference type="PROSITE" id="PS50067"/>
    </source>
</evidence>
<evidence type="ECO:0000313" key="16">
    <source>
        <dbReference type="RefSeq" id="XP_019491325.1"/>
    </source>
</evidence>
<keyword evidence="3" id="KW-0597">Phosphoprotein</keyword>
<feature type="compositionally biased region" description="Pro residues" evidence="13">
    <location>
        <begin position="628"/>
        <end position="639"/>
    </location>
</feature>
<dbReference type="PROSITE" id="PS50067">
    <property type="entry name" value="KINESIN_MOTOR_2"/>
    <property type="match status" value="1"/>
</dbReference>
<dbReference type="SUPFAM" id="SSF52540">
    <property type="entry name" value="P-loop containing nucleoside triphosphate hydrolases"/>
    <property type="match status" value="1"/>
</dbReference>
<dbReference type="InterPro" id="IPR027640">
    <property type="entry name" value="Kinesin-like_fam"/>
</dbReference>
<dbReference type="Proteomes" id="UP000694851">
    <property type="component" value="Unplaced"/>
</dbReference>
<accession>A0A8B7QTU9</accession>
<dbReference type="InterPro" id="IPR019821">
    <property type="entry name" value="Kinesin_motor_CS"/>
</dbReference>
<evidence type="ECO:0000256" key="3">
    <source>
        <dbReference type="ARBA" id="ARBA00022553"/>
    </source>
</evidence>